<dbReference type="SUPFAM" id="SSF51430">
    <property type="entry name" value="NAD(P)-linked oxidoreductase"/>
    <property type="match status" value="1"/>
</dbReference>
<dbReference type="Gene3D" id="3.20.20.100">
    <property type="entry name" value="NADP-dependent oxidoreductase domain"/>
    <property type="match status" value="1"/>
</dbReference>
<dbReference type="Proteomes" id="UP000287188">
    <property type="component" value="Unassembled WGS sequence"/>
</dbReference>
<evidence type="ECO:0000313" key="3">
    <source>
        <dbReference type="Proteomes" id="UP000287188"/>
    </source>
</evidence>
<sequence length="324" mass="36449">MHYRTLGRTNIKVSEIGYGAWGIGKSQWIGADDQESLKALQKAIDLGVNFIDTALAYGEGHSEQLVGQVVRKNADKRIYVATKIPPKNLQWPAQPGVPVQEVFPKDYILECSEKSLRNLGTDTLDIQQFHVWNDDWVGQGDWLEAIQQLKEQGKIRFFGVSINDHQPDNALRLIETGVVDTVQVIYNVFDQSPEDKLFPACQQHNIGVIVRVPLDEGSLTGKITPDSTFDPQDFRNQYFQGTRKTDVYNRVRSMAADLGISTDELAETALRYVLSNPAVSTIIPGMRSVRNAERNTAIGDGKGLPPEKVKKLKKYRWVRNFYAS</sequence>
<proteinExistence type="predicted"/>
<reference evidence="3" key="1">
    <citation type="submission" date="2018-12" db="EMBL/GenBank/DDBJ databases">
        <title>Tengunoibacter tsumagoiensis gen. nov., sp. nov., Dictyobacter kobayashii sp. nov., D. alpinus sp. nov., and D. joshuensis sp. nov. and description of Dictyobacteraceae fam. nov. within the order Ktedonobacterales isolated from Tengu-no-mugimeshi.</title>
        <authorList>
            <person name="Wang C.M."/>
            <person name="Zheng Y."/>
            <person name="Sakai Y."/>
            <person name="Toyoda A."/>
            <person name="Minakuchi Y."/>
            <person name="Abe K."/>
            <person name="Yokota A."/>
            <person name="Yabe S."/>
        </authorList>
    </citation>
    <scope>NUCLEOTIDE SEQUENCE [LARGE SCALE GENOMIC DNA]</scope>
    <source>
        <strain evidence="3">Uno11</strain>
    </source>
</reference>
<dbReference type="AlphaFoldDB" id="A0A402AXU8"/>
<dbReference type="InterPro" id="IPR036812">
    <property type="entry name" value="NAD(P)_OxRdtase_dom_sf"/>
</dbReference>
<feature type="domain" description="NADP-dependent oxidoreductase" evidence="1">
    <location>
        <begin position="15"/>
        <end position="314"/>
    </location>
</feature>
<organism evidence="2 3">
    <name type="scientific">Dictyobacter kobayashii</name>
    <dbReference type="NCBI Taxonomy" id="2014872"/>
    <lineage>
        <taxon>Bacteria</taxon>
        <taxon>Bacillati</taxon>
        <taxon>Chloroflexota</taxon>
        <taxon>Ktedonobacteria</taxon>
        <taxon>Ktedonobacterales</taxon>
        <taxon>Dictyobacteraceae</taxon>
        <taxon>Dictyobacter</taxon>
    </lineage>
</organism>
<dbReference type="EMBL" id="BIFS01000002">
    <property type="protein sequence ID" value="GCE23874.1"/>
    <property type="molecule type" value="Genomic_DNA"/>
</dbReference>
<dbReference type="PANTHER" id="PTHR43312">
    <property type="entry name" value="D-THREO-ALDOSE 1-DEHYDROGENASE"/>
    <property type="match status" value="1"/>
</dbReference>
<protein>
    <recommendedName>
        <fullName evidence="1">NADP-dependent oxidoreductase domain-containing protein</fullName>
    </recommendedName>
</protein>
<accession>A0A402AXU8</accession>
<dbReference type="InterPro" id="IPR023210">
    <property type="entry name" value="NADP_OxRdtase_dom"/>
</dbReference>
<dbReference type="PANTHER" id="PTHR43312:SF1">
    <property type="entry name" value="NADP-DEPENDENT OXIDOREDUCTASE DOMAIN-CONTAINING PROTEIN"/>
    <property type="match status" value="1"/>
</dbReference>
<dbReference type="OrthoDB" id="9773828at2"/>
<dbReference type="CDD" id="cd19086">
    <property type="entry name" value="AKR_AKR11C1"/>
    <property type="match status" value="1"/>
</dbReference>
<comment type="caution">
    <text evidence="2">The sequence shown here is derived from an EMBL/GenBank/DDBJ whole genome shotgun (WGS) entry which is preliminary data.</text>
</comment>
<dbReference type="Pfam" id="PF00248">
    <property type="entry name" value="Aldo_ket_red"/>
    <property type="match status" value="1"/>
</dbReference>
<evidence type="ECO:0000313" key="2">
    <source>
        <dbReference type="EMBL" id="GCE23874.1"/>
    </source>
</evidence>
<gene>
    <name evidence="2" type="ORF">KDK_76740</name>
</gene>
<evidence type="ECO:0000259" key="1">
    <source>
        <dbReference type="Pfam" id="PF00248"/>
    </source>
</evidence>
<keyword evidence="3" id="KW-1185">Reference proteome</keyword>
<dbReference type="InterPro" id="IPR053135">
    <property type="entry name" value="AKR2_Oxidoreductase"/>
</dbReference>
<dbReference type="RefSeq" id="WP_126557201.1">
    <property type="nucleotide sequence ID" value="NZ_BIFS01000002.1"/>
</dbReference>
<name>A0A402AXU8_9CHLR</name>